<feature type="signal peptide" evidence="2">
    <location>
        <begin position="1"/>
        <end position="28"/>
    </location>
</feature>
<evidence type="ECO:0000259" key="3">
    <source>
        <dbReference type="Pfam" id="PF00496"/>
    </source>
</evidence>
<sequence length="618" mass="70380">MTRLRKPFRLLTAALLNAWLVATGPALAETSQAPETRHGIAMHGDLKYPAGFGHFDYANPDAPKGGTLKQWALGTFDSFNPHIIKGSPADGIGLLYDSLMEKSDDEPFSEYGLLAETVTLPDHRQWVTFKLREEARFSDGEPVTAEDVIFTFDILRTQGSPFYAAYYADIEKIEALDERTVKFSFSAENNRELPLIVGQVGILPKHYWAGRDFQSPSLDIPVGSGPYRIAGFEAGRSVTFERRPDYWGQHLAIKRGRHNFDTIRYDYYRDATVALEAFKAGEYDFRLETSSKEWATGYTGPAFDDGRIQKQELPNGNPTGMQAFIFNTRRDKFADPQVREALAYAFDFEWTNRNIFYDAYTRTHSFFSNSEMAADRLPDEDELKLLEPLRDQVPPEVFTQVYRAPTTDGSGNVRTQLRKGMRLLQQAGWTFSNNRLVNGETGEPFRFEILLVQKEFERVVAPFIRNLERMGVGVDIRIVDVSQYINRLRSFDFDMVVGSFPQSSSPGNEQRDFWHSELANQPGTRNLIGIRNPAVDRLVDKLIAAPDRHSLVVAARALDRVLQWNHYVIPQYHIATWRIAYWNKFGMPGTRPVYDLGLDTWWALDAARNTADSGESTR</sequence>
<dbReference type="Gene3D" id="3.40.190.10">
    <property type="entry name" value="Periplasmic binding protein-like II"/>
    <property type="match status" value="1"/>
</dbReference>
<dbReference type="PIRSF" id="PIRSF002741">
    <property type="entry name" value="MppA"/>
    <property type="match status" value="1"/>
</dbReference>
<dbReference type="EMBL" id="JBHSWE010000001">
    <property type="protein sequence ID" value="MFC6672408.1"/>
    <property type="molecule type" value="Genomic_DNA"/>
</dbReference>
<keyword evidence="1 2" id="KW-0732">Signal</keyword>
<dbReference type="InterPro" id="IPR039424">
    <property type="entry name" value="SBP_5"/>
</dbReference>
<gene>
    <name evidence="4" type="ORF">ACFQDL_21840</name>
</gene>
<protein>
    <submittedName>
        <fullName evidence="4">Extracellular solute-binding protein</fullName>
    </submittedName>
</protein>
<evidence type="ECO:0000256" key="2">
    <source>
        <dbReference type="SAM" id="SignalP"/>
    </source>
</evidence>
<dbReference type="Proteomes" id="UP001596422">
    <property type="component" value="Unassembled WGS sequence"/>
</dbReference>
<dbReference type="Gene3D" id="3.10.105.10">
    <property type="entry name" value="Dipeptide-binding Protein, Domain 3"/>
    <property type="match status" value="1"/>
</dbReference>
<reference evidence="5" key="1">
    <citation type="journal article" date="2019" name="Int. J. Syst. Evol. Microbiol.">
        <title>The Global Catalogue of Microorganisms (GCM) 10K type strain sequencing project: providing services to taxonomists for standard genome sequencing and annotation.</title>
        <authorList>
            <consortium name="The Broad Institute Genomics Platform"/>
            <consortium name="The Broad Institute Genome Sequencing Center for Infectious Disease"/>
            <person name="Wu L."/>
            <person name="Ma J."/>
        </authorList>
    </citation>
    <scope>NUCLEOTIDE SEQUENCE [LARGE SCALE GENOMIC DNA]</scope>
    <source>
        <strain evidence="5">NBRC 111756</strain>
    </source>
</reference>
<comment type="caution">
    <text evidence="4">The sequence shown here is derived from an EMBL/GenBank/DDBJ whole genome shotgun (WGS) entry which is preliminary data.</text>
</comment>
<dbReference type="PANTHER" id="PTHR30290:SF64">
    <property type="entry name" value="ABC TRANSPORTER PERIPLASMIC BINDING PROTEIN"/>
    <property type="match status" value="1"/>
</dbReference>
<dbReference type="InterPro" id="IPR030678">
    <property type="entry name" value="Peptide/Ni-bd"/>
</dbReference>
<proteinExistence type="predicted"/>
<dbReference type="PANTHER" id="PTHR30290">
    <property type="entry name" value="PERIPLASMIC BINDING COMPONENT OF ABC TRANSPORTER"/>
    <property type="match status" value="1"/>
</dbReference>
<organism evidence="4 5">
    <name type="scientific">Marinobacterium aestuariivivens</name>
    <dbReference type="NCBI Taxonomy" id="1698799"/>
    <lineage>
        <taxon>Bacteria</taxon>
        <taxon>Pseudomonadati</taxon>
        <taxon>Pseudomonadota</taxon>
        <taxon>Gammaproteobacteria</taxon>
        <taxon>Oceanospirillales</taxon>
        <taxon>Oceanospirillaceae</taxon>
        <taxon>Marinobacterium</taxon>
    </lineage>
</organism>
<dbReference type="Pfam" id="PF00496">
    <property type="entry name" value="SBP_bac_5"/>
    <property type="match status" value="1"/>
</dbReference>
<dbReference type="SUPFAM" id="SSF53850">
    <property type="entry name" value="Periplasmic binding protein-like II"/>
    <property type="match status" value="1"/>
</dbReference>
<name>A0ABW2A4V9_9GAMM</name>
<feature type="domain" description="Solute-binding protein family 5" evidence="3">
    <location>
        <begin position="113"/>
        <end position="514"/>
    </location>
</feature>
<dbReference type="RefSeq" id="WP_379910851.1">
    <property type="nucleotide sequence ID" value="NZ_JBHSWE010000001.1"/>
</dbReference>
<evidence type="ECO:0000313" key="4">
    <source>
        <dbReference type="EMBL" id="MFC6672408.1"/>
    </source>
</evidence>
<keyword evidence="5" id="KW-1185">Reference proteome</keyword>
<accession>A0ABW2A4V9</accession>
<dbReference type="CDD" id="cd08497">
    <property type="entry name" value="MbnE-like"/>
    <property type="match status" value="1"/>
</dbReference>
<dbReference type="InterPro" id="IPR000914">
    <property type="entry name" value="SBP_5_dom"/>
</dbReference>
<evidence type="ECO:0000313" key="5">
    <source>
        <dbReference type="Proteomes" id="UP001596422"/>
    </source>
</evidence>
<feature type="chain" id="PRO_5047501303" evidence="2">
    <location>
        <begin position="29"/>
        <end position="618"/>
    </location>
</feature>
<evidence type="ECO:0000256" key="1">
    <source>
        <dbReference type="ARBA" id="ARBA00022729"/>
    </source>
</evidence>